<reference evidence="2 3" key="1">
    <citation type="submission" date="2020-08" db="EMBL/GenBank/DDBJ databases">
        <title>Genome Sequencing of Nocardia wallacei strain FMUON74 and assembly.</title>
        <authorList>
            <person name="Toyokawa M."/>
            <person name="Uesaka K."/>
        </authorList>
    </citation>
    <scope>NUCLEOTIDE SEQUENCE [LARGE SCALE GENOMIC DNA]</scope>
    <source>
        <strain evidence="2 3">FMUON74</strain>
    </source>
</reference>
<sequence length="353" mass="37986">MRFGRSAAPASDSTLASETVQPGRRNAQFGWRARLLAAGAAALALPLAAAAATPTVALANPVVAPVHRTPAGGYEELMVPSSMGPVKVQVQWARNGGNAALLLLDGLRARDDRNAWSFETNAQQQFGNDDITLVMPVGGQSSWYADWQAPSNTNGQKFTYKWETFLTQELPTFLADYGVSRNNWAVGGLSMSGPAALRLAAFHRDQFKYAAAFSGPLNWNAPGMREAIRVMMLDAGRFNVDSMAAPWSPQWLRSDPMVFAPQLRGLPMFISSGSGLPGPHDNPGSAVGLFNTGNAMALEVISMVSSRSFQSRLNSLGIPATYDFPANGTHSWKYWEDELWKARPGILAALNAG</sequence>
<dbReference type="PANTHER" id="PTHR48098">
    <property type="entry name" value="ENTEROCHELIN ESTERASE-RELATED"/>
    <property type="match status" value="1"/>
</dbReference>
<dbReference type="AlphaFoldDB" id="A0A7G1KB42"/>
<dbReference type="RefSeq" id="WP_187686092.1">
    <property type="nucleotide sequence ID" value="NZ_AP023396.1"/>
</dbReference>
<dbReference type="InterPro" id="IPR029058">
    <property type="entry name" value="AB_hydrolase_fold"/>
</dbReference>
<dbReference type="Gene3D" id="3.40.50.1820">
    <property type="entry name" value="alpha/beta hydrolase"/>
    <property type="match status" value="1"/>
</dbReference>
<keyword evidence="3" id="KW-1185">Reference proteome</keyword>
<dbReference type="SUPFAM" id="SSF53474">
    <property type="entry name" value="alpha/beta-Hydrolases"/>
    <property type="match status" value="1"/>
</dbReference>
<accession>A0A7G1KB42</accession>
<protein>
    <submittedName>
        <fullName evidence="2">Uncharacterized protein</fullName>
    </submittedName>
</protein>
<evidence type="ECO:0000313" key="3">
    <source>
        <dbReference type="Proteomes" id="UP000516173"/>
    </source>
</evidence>
<dbReference type="GeneID" id="80344757"/>
<feature type="region of interest" description="Disordered" evidence="1">
    <location>
        <begin position="1"/>
        <end position="22"/>
    </location>
</feature>
<proteinExistence type="predicted"/>
<dbReference type="InterPro" id="IPR050583">
    <property type="entry name" value="Mycobacterial_A85_antigen"/>
</dbReference>
<dbReference type="GO" id="GO:0016747">
    <property type="term" value="F:acyltransferase activity, transferring groups other than amino-acyl groups"/>
    <property type="evidence" value="ECO:0007669"/>
    <property type="project" value="TreeGrafter"/>
</dbReference>
<organism evidence="2 3">
    <name type="scientific">Nocardia wallacei</name>
    <dbReference type="NCBI Taxonomy" id="480035"/>
    <lineage>
        <taxon>Bacteria</taxon>
        <taxon>Bacillati</taxon>
        <taxon>Actinomycetota</taxon>
        <taxon>Actinomycetes</taxon>
        <taxon>Mycobacteriales</taxon>
        <taxon>Nocardiaceae</taxon>
        <taxon>Nocardia</taxon>
    </lineage>
</organism>
<feature type="compositionally biased region" description="Polar residues" evidence="1">
    <location>
        <begin position="11"/>
        <end position="20"/>
    </location>
</feature>
<gene>
    <name evidence="2" type="ORF">NWFMUON74_01240</name>
</gene>
<dbReference type="InterPro" id="IPR000801">
    <property type="entry name" value="Esterase-like"/>
</dbReference>
<evidence type="ECO:0000313" key="2">
    <source>
        <dbReference type="EMBL" id="BCK52352.1"/>
    </source>
</evidence>
<dbReference type="Proteomes" id="UP000516173">
    <property type="component" value="Chromosome"/>
</dbReference>
<dbReference type="KEGG" id="nwl:NWFMUON74_01240"/>
<dbReference type="EMBL" id="AP023396">
    <property type="protein sequence ID" value="BCK52352.1"/>
    <property type="molecule type" value="Genomic_DNA"/>
</dbReference>
<dbReference type="Pfam" id="PF00756">
    <property type="entry name" value="Esterase"/>
    <property type="match status" value="1"/>
</dbReference>
<name>A0A7G1KB42_9NOCA</name>
<dbReference type="PANTHER" id="PTHR48098:SF1">
    <property type="entry name" value="DIACYLGLYCEROL ACYLTRANSFERASE_MYCOLYLTRANSFERASE AG85A"/>
    <property type="match status" value="1"/>
</dbReference>
<evidence type="ECO:0000256" key="1">
    <source>
        <dbReference type="SAM" id="MobiDB-lite"/>
    </source>
</evidence>